<dbReference type="OrthoDB" id="9149607at2"/>
<dbReference type="AlphaFoldDB" id="A0A6I4U2W9"/>
<dbReference type="Proteomes" id="UP000429229">
    <property type="component" value="Unassembled WGS sequence"/>
</dbReference>
<dbReference type="InterPro" id="IPR016084">
    <property type="entry name" value="Haem_Oase-like_multi-hlx"/>
</dbReference>
<gene>
    <name evidence="1" type="ORF">GRI68_01430</name>
</gene>
<dbReference type="EMBL" id="WTYR01000001">
    <property type="protein sequence ID" value="MXP08841.1"/>
    <property type="molecule type" value="Genomic_DNA"/>
</dbReference>
<reference evidence="1 2" key="1">
    <citation type="submission" date="2019-12" db="EMBL/GenBank/DDBJ databases">
        <title>Genomic-based taxomic classification of the family Erythrobacteraceae.</title>
        <authorList>
            <person name="Xu L."/>
        </authorList>
    </citation>
    <scope>NUCLEOTIDE SEQUENCE [LARGE SCALE GENOMIC DNA]</scope>
    <source>
        <strain evidence="1 2">LMG 29519</strain>
    </source>
</reference>
<dbReference type="CDD" id="cd19166">
    <property type="entry name" value="HemeO-bac"/>
    <property type="match status" value="1"/>
</dbReference>
<dbReference type="RefSeq" id="WP_160615360.1">
    <property type="nucleotide sequence ID" value="NZ_WTYR01000001.1"/>
</dbReference>
<sequence length="198" mass="21487">MDGDGIAELTSNLNEDDASLRKILRSETRDAHDRLDTAVTSLDLADPDSYRDFLTFQYAARLPVEQWLASQAEAPTLPPTTPLIAQDLAALGAPLPLTRMFGRSLDNGAIGVAWALAGSHLGNRAILHGLKNDSAFAGPTAFLADERMRDAWRDLLPHLEAPPHEAYAERAVYAASKVFVHFNEALDLLRDSGKSLAA</sequence>
<evidence type="ECO:0000313" key="2">
    <source>
        <dbReference type="Proteomes" id="UP000429229"/>
    </source>
</evidence>
<keyword evidence="2" id="KW-1185">Reference proteome</keyword>
<comment type="caution">
    <text evidence="1">The sequence shown here is derived from an EMBL/GenBank/DDBJ whole genome shotgun (WGS) entry which is preliminary data.</text>
</comment>
<organism evidence="1 2">
    <name type="scientific">Alteriqipengyuania halimionae</name>
    <dbReference type="NCBI Taxonomy" id="1926630"/>
    <lineage>
        <taxon>Bacteria</taxon>
        <taxon>Pseudomonadati</taxon>
        <taxon>Pseudomonadota</taxon>
        <taxon>Alphaproteobacteria</taxon>
        <taxon>Sphingomonadales</taxon>
        <taxon>Erythrobacteraceae</taxon>
        <taxon>Alteriqipengyuania</taxon>
    </lineage>
</organism>
<protein>
    <recommendedName>
        <fullName evidence="3">Heme oxygenase</fullName>
    </recommendedName>
</protein>
<dbReference type="SUPFAM" id="SSF48613">
    <property type="entry name" value="Heme oxygenase-like"/>
    <property type="match status" value="1"/>
</dbReference>
<accession>A0A6I4U2W9</accession>
<dbReference type="Gene3D" id="1.20.910.10">
    <property type="entry name" value="Heme oxygenase-like"/>
    <property type="match status" value="1"/>
</dbReference>
<name>A0A6I4U2W9_9SPHN</name>
<evidence type="ECO:0000313" key="1">
    <source>
        <dbReference type="EMBL" id="MXP08841.1"/>
    </source>
</evidence>
<evidence type="ECO:0008006" key="3">
    <source>
        <dbReference type="Google" id="ProtNLM"/>
    </source>
</evidence>
<proteinExistence type="predicted"/>